<organism evidence="2 3">
    <name type="scientific">Microlunatus ginsengisoli</name>
    <dbReference type="NCBI Taxonomy" id="363863"/>
    <lineage>
        <taxon>Bacteria</taxon>
        <taxon>Bacillati</taxon>
        <taxon>Actinomycetota</taxon>
        <taxon>Actinomycetes</taxon>
        <taxon>Propionibacteriales</taxon>
        <taxon>Propionibacteriaceae</taxon>
        <taxon>Microlunatus</taxon>
    </lineage>
</organism>
<reference evidence="3" key="1">
    <citation type="journal article" date="2019" name="Int. J. Syst. Evol. Microbiol.">
        <title>The Global Catalogue of Microorganisms (GCM) 10K type strain sequencing project: providing services to taxonomists for standard genome sequencing and annotation.</title>
        <authorList>
            <consortium name="The Broad Institute Genomics Platform"/>
            <consortium name="The Broad Institute Genome Sequencing Center for Infectious Disease"/>
            <person name="Wu L."/>
            <person name="Ma J."/>
        </authorList>
    </citation>
    <scope>NUCLEOTIDE SEQUENCE [LARGE SCALE GENOMIC DNA]</scope>
    <source>
        <strain evidence="3">JCM 16929</strain>
    </source>
</reference>
<dbReference type="Pfam" id="PF22743">
    <property type="entry name" value="PspAA"/>
    <property type="match status" value="1"/>
</dbReference>
<evidence type="ECO:0000313" key="3">
    <source>
        <dbReference type="Proteomes" id="UP001501490"/>
    </source>
</evidence>
<dbReference type="EMBL" id="BAABAB010000014">
    <property type="protein sequence ID" value="GAA3617659.1"/>
    <property type="molecule type" value="Genomic_DNA"/>
</dbReference>
<proteinExistence type="predicted"/>
<name>A0ABP6ZSF6_9ACTN</name>
<protein>
    <recommendedName>
        <fullName evidence="1">PspA-associated domain-containing protein</fullName>
    </recommendedName>
</protein>
<dbReference type="RefSeq" id="WP_344803940.1">
    <property type="nucleotide sequence ID" value="NZ_BAABAB010000014.1"/>
</dbReference>
<gene>
    <name evidence="2" type="ORF">GCM10022236_19860</name>
</gene>
<keyword evidence="3" id="KW-1185">Reference proteome</keyword>
<evidence type="ECO:0000313" key="2">
    <source>
        <dbReference type="EMBL" id="GAA3617659.1"/>
    </source>
</evidence>
<comment type="caution">
    <text evidence="2">The sequence shown here is derived from an EMBL/GenBank/DDBJ whole genome shotgun (WGS) entry which is preliminary data.</text>
</comment>
<accession>A0ABP6ZSF6</accession>
<dbReference type="InterPro" id="IPR054437">
    <property type="entry name" value="PspA-assoc_dom"/>
</dbReference>
<sequence length="94" mass="9784">MIVRILGEGQWEVGDAAVSDLNDLDAEVERAVAADDQEELTAALSRLLGEVRSAGTALSDDDLRDSDLILPGADATVVDVRALLNPTGEGLIPG</sequence>
<evidence type="ECO:0000259" key="1">
    <source>
        <dbReference type="Pfam" id="PF22743"/>
    </source>
</evidence>
<dbReference type="Proteomes" id="UP001501490">
    <property type="component" value="Unassembled WGS sequence"/>
</dbReference>
<feature type="domain" description="PspA-associated" evidence="1">
    <location>
        <begin position="1"/>
        <end position="94"/>
    </location>
</feature>